<dbReference type="EMBL" id="UIGR01000001">
    <property type="protein sequence ID" value="SUX34828.1"/>
    <property type="molecule type" value="Genomic_DNA"/>
</dbReference>
<evidence type="ECO:0000313" key="2">
    <source>
        <dbReference type="Proteomes" id="UP000254029"/>
    </source>
</evidence>
<organism evidence="1 2">
    <name type="scientific">Chromobacterium violaceum</name>
    <dbReference type="NCBI Taxonomy" id="536"/>
    <lineage>
        <taxon>Bacteria</taxon>
        <taxon>Pseudomonadati</taxon>
        <taxon>Pseudomonadota</taxon>
        <taxon>Betaproteobacteria</taxon>
        <taxon>Neisseriales</taxon>
        <taxon>Chromobacteriaceae</taxon>
        <taxon>Chromobacterium</taxon>
    </lineage>
</organism>
<reference evidence="1 2" key="1">
    <citation type="submission" date="2018-06" db="EMBL/GenBank/DDBJ databases">
        <authorList>
            <consortium name="Pathogen Informatics"/>
            <person name="Doyle S."/>
        </authorList>
    </citation>
    <scope>NUCLEOTIDE SEQUENCE [LARGE SCALE GENOMIC DNA]</scope>
    <source>
        <strain evidence="1 2">NCTC8684</strain>
    </source>
</reference>
<name>A0AAX2MF31_CHRVL</name>
<dbReference type="RefSeq" id="WP_076228344.1">
    <property type="nucleotide sequence ID" value="NZ_JBHMEH010000165.1"/>
</dbReference>
<gene>
    <name evidence="1" type="ORF">NCTC8684_03688</name>
</gene>
<accession>A0AAX2MF31</accession>
<dbReference type="Proteomes" id="UP000254029">
    <property type="component" value="Unassembled WGS sequence"/>
</dbReference>
<proteinExistence type="predicted"/>
<dbReference type="AlphaFoldDB" id="A0AAX2MF31"/>
<comment type="caution">
    <text evidence="1">The sequence shown here is derived from an EMBL/GenBank/DDBJ whole genome shotgun (WGS) entry which is preliminary data.</text>
</comment>
<sequence>MNLNHEVASLQRIAKYASDHIIRDAAAGREFIEITCVDQRALELVADMYSVQFEQEERIDPRMAFDREAWQQEMLVLSAPATRPAWRLLYRMARQMVNGKRQLLQGQAA</sequence>
<protein>
    <submittedName>
        <fullName evidence="1">Uncharacterized protein</fullName>
    </submittedName>
</protein>
<evidence type="ECO:0000313" key="1">
    <source>
        <dbReference type="EMBL" id="SUX34828.1"/>
    </source>
</evidence>